<name>A0A9J6D5B9_RHIMP</name>
<reference evidence="1" key="2">
    <citation type="submission" date="2021-09" db="EMBL/GenBank/DDBJ databases">
        <authorList>
            <person name="Jia N."/>
            <person name="Wang J."/>
            <person name="Shi W."/>
            <person name="Du L."/>
            <person name="Sun Y."/>
            <person name="Zhan W."/>
            <person name="Jiang J."/>
            <person name="Wang Q."/>
            <person name="Zhang B."/>
            <person name="Ji P."/>
            <person name="Sakyi L.B."/>
            <person name="Cui X."/>
            <person name="Yuan T."/>
            <person name="Jiang B."/>
            <person name="Yang W."/>
            <person name="Lam T.T.-Y."/>
            <person name="Chang Q."/>
            <person name="Ding S."/>
            <person name="Wang X."/>
            <person name="Zhu J."/>
            <person name="Ruan X."/>
            <person name="Zhao L."/>
            <person name="Wei J."/>
            <person name="Que T."/>
            <person name="Du C."/>
            <person name="Cheng J."/>
            <person name="Dai P."/>
            <person name="Han X."/>
            <person name="Huang E."/>
            <person name="Gao Y."/>
            <person name="Liu J."/>
            <person name="Shao H."/>
            <person name="Ye R."/>
            <person name="Li L."/>
            <person name="Wei W."/>
            <person name="Wang X."/>
            <person name="Wang C."/>
            <person name="Huo Q."/>
            <person name="Li W."/>
            <person name="Guo W."/>
            <person name="Chen H."/>
            <person name="Chen S."/>
            <person name="Zhou L."/>
            <person name="Zhou L."/>
            <person name="Ni X."/>
            <person name="Tian J."/>
            <person name="Zhou Y."/>
            <person name="Sheng Y."/>
            <person name="Liu T."/>
            <person name="Pan Y."/>
            <person name="Xia L."/>
            <person name="Li J."/>
            <person name="Zhao F."/>
            <person name="Cao W."/>
        </authorList>
    </citation>
    <scope>NUCLEOTIDE SEQUENCE</scope>
    <source>
        <strain evidence="1">Rmic-2018</strain>
        <tissue evidence="1">Larvae</tissue>
    </source>
</reference>
<protein>
    <submittedName>
        <fullName evidence="1">Uncharacterized protein</fullName>
    </submittedName>
</protein>
<gene>
    <name evidence="1" type="ORF">HPB51_014253</name>
</gene>
<dbReference type="Proteomes" id="UP000821866">
    <property type="component" value="Chromosome 9"/>
</dbReference>
<sequence length="167" mass="18379">MAAKVASVRRLPCGGVAKQIVRADTRARQDTAKGLLRQSTISQRQHQGVYFDFSGPVDSSVPYLHQKRQLPVINLTAVVNFNKSSAPPPSGGRRVPYAVRISSSRVLQTMMSHSELWKDCAGMWICAPHTVPSWPGLTAMAPRSFFLFRQRGEGSIGVGHGEHADRR</sequence>
<comment type="caution">
    <text evidence="1">The sequence shown here is derived from an EMBL/GenBank/DDBJ whole genome shotgun (WGS) entry which is preliminary data.</text>
</comment>
<evidence type="ECO:0000313" key="2">
    <source>
        <dbReference type="Proteomes" id="UP000821866"/>
    </source>
</evidence>
<accession>A0A9J6D5B9</accession>
<evidence type="ECO:0000313" key="1">
    <source>
        <dbReference type="EMBL" id="KAH8009284.1"/>
    </source>
</evidence>
<organism evidence="1 2">
    <name type="scientific">Rhipicephalus microplus</name>
    <name type="common">Cattle tick</name>
    <name type="synonym">Boophilus microplus</name>
    <dbReference type="NCBI Taxonomy" id="6941"/>
    <lineage>
        <taxon>Eukaryota</taxon>
        <taxon>Metazoa</taxon>
        <taxon>Ecdysozoa</taxon>
        <taxon>Arthropoda</taxon>
        <taxon>Chelicerata</taxon>
        <taxon>Arachnida</taxon>
        <taxon>Acari</taxon>
        <taxon>Parasitiformes</taxon>
        <taxon>Ixodida</taxon>
        <taxon>Ixodoidea</taxon>
        <taxon>Ixodidae</taxon>
        <taxon>Rhipicephalinae</taxon>
        <taxon>Rhipicephalus</taxon>
        <taxon>Boophilus</taxon>
    </lineage>
</organism>
<dbReference type="AlphaFoldDB" id="A0A9J6D5B9"/>
<proteinExistence type="predicted"/>
<keyword evidence="2" id="KW-1185">Reference proteome</keyword>
<reference evidence="1" key="1">
    <citation type="journal article" date="2020" name="Cell">
        <title>Large-Scale Comparative Analyses of Tick Genomes Elucidate Their Genetic Diversity and Vector Capacities.</title>
        <authorList>
            <consortium name="Tick Genome and Microbiome Consortium (TIGMIC)"/>
            <person name="Jia N."/>
            <person name="Wang J."/>
            <person name="Shi W."/>
            <person name="Du L."/>
            <person name="Sun Y."/>
            <person name="Zhan W."/>
            <person name="Jiang J.F."/>
            <person name="Wang Q."/>
            <person name="Zhang B."/>
            <person name="Ji P."/>
            <person name="Bell-Sakyi L."/>
            <person name="Cui X.M."/>
            <person name="Yuan T.T."/>
            <person name="Jiang B.G."/>
            <person name="Yang W.F."/>
            <person name="Lam T.T."/>
            <person name="Chang Q.C."/>
            <person name="Ding S.J."/>
            <person name="Wang X.J."/>
            <person name="Zhu J.G."/>
            <person name="Ruan X.D."/>
            <person name="Zhao L."/>
            <person name="Wei J.T."/>
            <person name="Ye R.Z."/>
            <person name="Que T.C."/>
            <person name="Du C.H."/>
            <person name="Zhou Y.H."/>
            <person name="Cheng J.X."/>
            <person name="Dai P.F."/>
            <person name="Guo W.B."/>
            <person name="Han X.H."/>
            <person name="Huang E.J."/>
            <person name="Li L.F."/>
            <person name="Wei W."/>
            <person name="Gao Y.C."/>
            <person name="Liu J.Z."/>
            <person name="Shao H.Z."/>
            <person name="Wang X."/>
            <person name="Wang C.C."/>
            <person name="Yang T.C."/>
            <person name="Huo Q.B."/>
            <person name="Li W."/>
            <person name="Chen H.Y."/>
            <person name="Chen S.E."/>
            <person name="Zhou L.G."/>
            <person name="Ni X.B."/>
            <person name="Tian J.H."/>
            <person name="Sheng Y."/>
            <person name="Liu T."/>
            <person name="Pan Y.S."/>
            <person name="Xia L.Y."/>
            <person name="Li J."/>
            <person name="Zhao F."/>
            <person name="Cao W.C."/>
        </authorList>
    </citation>
    <scope>NUCLEOTIDE SEQUENCE</scope>
    <source>
        <strain evidence="1">Rmic-2018</strain>
    </source>
</reference>
<dbReference type="EMBL" id="JABSTU010000011">
    <property type="protein sequence ID" value="KAH8009284.1"/>
    <property type="molecule type" value="Genomic_DNA"/>
</dbReference>